<evidence type="ECO:0000313" key="3">
    <source>
        <dbReference type="EMBL" id="GAA1119331.1"/>
    </source>
</evidence>
<accession>A0ABP4EN70</accession>
<feature type="compositionally biased region" description="Low complexity" evidence="1">
    <location>
        <begin position="18"/>
        <end position="37"/>
    </location>
</feature>
<dbReference type="EMBL" id="BAAALD010000113">
    <property type="protein sequence ID" value="GAA1119331.1"/>
    <property type="molecule type" value="Genomic_DNA"/>
</dbReference>
<feature type="transmembrane region" description="Helical" evidence="2">
    <location>
        <begin position="97"/>
        <end position="119"/>
    </location>
</feature>
<feature type="transmembrane region" description="Helical" evidence="2">
    <location>
        <begin position="171"/>
        <end position="195"/>
    </location>
</feature>
<feature type="region of interest" description="Disordered" evidence="1">
    <location>
        <begin position="1"/>
        <end position="37"/>
    </location>
</feature>
<evidence type="ECO:0000313" key="4">
    <source>
        <dbReference type="Proteomes" id="UP001499987"/>
    </source>
</evidence>
<gene>
    <name evidence="3" type="ORF">GCM10009663_69040</name>
</gene>
<dbReference type="InterPro" id="IPR009339">
    <property type="entry name" value="DUF998"/>
</dbReference>
<feature type="transmembrane region" description="Helical" evidence="2">
    <location>
        <begin position="131"/>
        <end position="151"/>
    </location>
</feature>
<protein>
    <recommendedName>
        <fullName evidence="5">DUF998 domain-containing protein</fullName>
    </recommendedName>
</protein>
<sequence>MTGNGVHSLSHRPDDVRAAPPDTTAPEDTVTTAPAPAAARTDLAHGTTATAPGTRTLLVCGAVAGPLWAAVALAQAATRTGFDLTRHPLSALSNGDLGPLQITNFLVAGVLTVLGAAGLRRTLADTPGGRWAPRLVRTYGLGMIAAGVLVMDPADGYPVGTPDGMPPGLSWHAVGHLLAGTVSFTALIAACYVLGRHFARTGRRGRALASRSAATALLLGDGWAMTGGPAGSLTLAIGAITAMVWVSAVAADRLR</sequence>
<reference evidence="4" key="1">
    <citation type="journal article" date="2019" name="Int. J. Syst. Evol. Microbiol.">
        <title>The Global Catalogue of Microorganisms (GCM) 10K type strain sequencing project: providing services to taxonomists for standard genome sequencing and annotation.</title>
        <authorList>
            <consortium name="The Broad Institute Genomics Platform"/>
            <consortium name="The Broad Institute Genome Sequencing Center for Infectious Disease"/>
            <person name="Wu L."/>
            <person name="Ma J."/>
        </authorList>
    </citation>
    <scope>NUCLEOTIDE SEQUENCE [LARGE SCALE GENOMIC DNA]</scope>
    <source>
        <strain evidence="4">JCM 13002</strain>
    </source>
</reference>
<dbReference type="Pfam" id="PF06197">
    <property type="entry name" value="DUF998"/>
    <property type="match status" value="1"/>
</dbReference>
<proteinExistence type="predicted"/>
<dbReference type="Proteomes" id="UP001499987">
    <property type="component" value="Unassembled WGS sequence"/>
</dbReference>
<evidence type="ECO:0008006" key="5">
    <source>
        <dbReference type="Google" id="ProtNLM"/>
    </source>
</evidence>
<feature type="transmembrane region" description="Helical" evidence="2">
    <location>
        <begin position="231"/>
        <end position="251"/>
    </location>
</feature>
<organism evidence="3 4">
    <name type="scientific">Kitasatospora arboriphila</name>
    <dbReference type="NCBI Taxonomy" id="258052"/>
    <lineage>
        <taxon>Bacteria</taxon>
        <taxon>Bacillati</taxon>
        <taxon>Actinomycetota</taxon>
        <taxon>Actinomycetes</taxon>
        <taxon>Kitasatosporales</taxon>
        <taxon>Streptomycetaceae</taxon>
        <taxon>Kitasatospora</taxon>
    </lineage>
</organism>
<feature type="transmembrane region" description="Helical" evidence="2">
    <location>
        <begin position="207"/>
        <end position="225"/>
    </location>
</feature>
<name>A0ABP4EN70_9ACTN</name>
<feature type="transmembrane region" description="Helical" evidence="2">
    <location>
        <begin position="57"/>
        <end position="77"/>
    </location>
</feature>
<keyword evidence="2" id="KW-0812">Transmembrane</keyword>
<comment type="caution">
    <text evidence="3">The sequence shown here is derived from an EMBL/GenBank/DDBJ whole genome shotgun (WGS) entry which is preliminary data.</text>
</comment>
<keyword evidence="2" id="KW-0472">Membrane</keyword>
<keyword evidence="4" id="KW-1185">Reference proteome</keyword>
<keyword evidence="2" id="KW-1133">Transmembrane helix</keyword>
<evidence type="ECO:0000256" key="1">
    <source>
        <dbReference type="SAM" id="MobiDB-lite"/>
    </source>
</evidence>
<evidence type="ECO:0000256" key="2">
    <source>
        <dbReference type="SAM" id="Phobius"/>
    </source>
</evidence>